<evidence type="ECO:0000313" key="1">
    <source>
        <dbReference type="EMBL" id="KAL3515058.1"/>
    </source>
</evidence>
<dbReference type="Proteomes" id="UP001630127">
    <property type="component" value="Unassembled WGS sequence"/>
</dbReference>
<organism evidence="1 2">
    <name type="scientific">Cinchona calisaya</name>
    <dbReference type="NCBI Taxonomy" id="153742"/>
    <lineage>
        <taxon>Eukaryota</taxon>
        <taxon>Viridiplantae</taxon>
        <taxon>Streptophyta</taxon>
        <taxon>Embryophyta</taxon>
        <taxon>Tracheophyta</taxon>
        <taxon>Spermatophyta</taxon>
        <taxon>Magnoliopsida</taxon>
        <taxon>eudicotyledons</taxon>
        <taxon>Gunneridae</taxon>
        <taxon>Pentapetalae</taxon>
        <taxon>asterids</taxon>
        <taxon>lamiids</taxon>
        <taxon>Gentianales</taxon>
        <taxon>Rubiaceae</taxon>
        <taxon>Cinchonoideae</taxon>
        <taxon>Cinchoneae</taxon>
        <taxon>Cinchona</taxon>
    </lineage>
</organism>
<protein>
    <submittedName>
        <fullName evidence="1">Uncharacterized protein</fullName>
    </submittedName>
</protein>
<name>A0ABD2ZBI1_9GENT</name>
<evidence type="ECO:0000313" key="2">
    <source>
        <dbReference type="Proteomes" id="UP001630127"/>
    </source>
</evidence>
<sequence>MNVKFMFSRITCTNFRLMRTFSSRCFISFCFLSIHALFFPGWPKINIFDPLDTTVYEVDECNFDITPDPDFTQSESGEDECDIENEFGRHEEKPKPNLEETETVNIGTDMDVIEVKISIHLTRGQKKEMIEFLILYQDVFTWS</sequence>
<comment type="caution">
    <text evidence="1">The sequence shown here is derived from an EMBL/GenBank/DDBJ whole genome shotgun (WGS) entry which is preliminary data.</text>
</comment>
<accession>A0ABD2ZBI1</accession>
<proteinExistence type="predicted"/>
<gene>
    <name evidence="1" type="ORF">ACH5RR_021960</name>
</gene>
<dbReference type="EMBL" id="JBJUIK010000010">
    <property type="protein sequence ID" value="KAL3515058.1"/>
    <property type="molecule type" value="Genomic_DNA"/>
</dbReference>
<keyword evidence="2" id="KW-1185">Reference proteome</keyword>
<dbReference type="AlphaFoldDB" id="A0ABD2ZBI1"/>
<reference evidence="1 2" key="1">
    <citation type="submission" date="2024-11" db="EMBL/GenBank/DDBJ databases">
        <title>A near-complete genome assembly of Cinchona calisaya.</title>
        <authorList>
            <person name="Lian D.C."/>
            <person name="Zhao X.W."/>
            <person name="Wei L."/>
        </authorList>
    </citation>
    <scope>NUCLEOTIDE SEQUENCE [LARGE SCALE GENOMIC DNA]</scope>
    <source>
        <tissue evidence="1">Nenye</tissue>
    </source>
</reference>